<name>A0A8K0G051_IGNLU</name>
<dbReference type="GO" id="GO:0008083">
    <property type="term" value="F:growth factor activity"/>
    <property type="evidence" value="ECO:0007669"/>
    <property type="project" value="InterPro"/>
</dbReference>
<reference evidence="3" key="1">
    <citation type="submission" date="2019-08" db="EMBL/GenBank/DDBJ databases">
        <title>The genome of the North American firefly Photinus pyralis.</title>
        <authorList>
            <consortium name="Photinus pyralis genome working group"/>
            <person name="Fallon T.R."/>
            <person name="Sander Lower S.E."/>
            <person name="Weng J.-K."/>
        </authorList>
    </citation>
    <scope>NUCLEOTIDE SEQUENCE</scope>
    <source>
        <strain evidence="3">TRF0915ILg1</strain>
        <tissue evidence="3">Whole body</tissue>
    </source>
</reference>
<dbReference type="InterPro" id="IPR008996">
    <property type="entry name" value="IL1/FGF"/>
</dbReference>
<dbReference type="SMART" id="SM00442">
    <property type="entry name" value="FGF"/>
    <property type="match status" value="1"/>
</dbReference>
<sequence>MNHENLDSSSDSDEDIQDDGASFTRTKRGVEWCAVDTEKSSISKLKPHVTWPPDPSLLGTNSWRNLRRVRPGNPLYGTKMQLFSKTNYNLAVYADGAVRGTMDDKDLHTHLELISAGHAGHVRIQGCLTKLYVAMDKKGRLYGEPDIMEEGTVFIEDFLGSYNTYLSRKYAHLGWYLGIKKSGAFKRGPKTSYRQKAVQFLPRRSKFE</sequence>
<comment type="caution">
    <text evidence="3">The sequence shown here is derived from an EMBL/GenBank/DDBJ whole genome shotgun (WGS) entry which is preliminary data.</text>
</comment>
<dbReference type="InterPro" id="IPR056378">
    <property type="entry name" value="Let-756-like_FGF"/>
</dbReference>
<organism evidence="3 4">
    <name type="scientific">Ignelater luminosus</name>
    <name type="common">Cucubano</name>
    <name type="synonym">Pyrophorus luminosus</name>
    <dbReference type="NCBI Taxonomy" id="2038154"/>
    <lineage>
        <taxon>Eukaryota</taxon>
        <taxon>Metazoa</taxon>
        <taxon>Ecdysozoa</taxon>
        <taxon>Arthropoda</taxon>
        <taxon>Hexapoda</taxon>
        <taxon>Insecta</taxon>
        <taxon>Pterygota</taxon>
        <taxon>Neoptera</taxon>
        <taxon>Endopterygota</taxon>
        <taxon>Coleoptera</taxon>
        <taxon>Polyphaga</taxon>
        <taxon>Elateriformia</taxon>
        <taxon>Elateroidea</taxon>
        <taxon>Elateridae</taxon>
        <taxon>Agrypninae</taxon>
        <taxon>Pyrophorini</taxon>
        <taxon>Ignelater</taxon>
    </lineage>
</organism>
<evidence type="ECO:0000313" key="4">
    <source>
        <dbReference type="Proteomes" id="UP000801492"/>
    </source>
</evidence>
<dbReference type="PANTHER" id="PTHR11486">
    <property type="entry name" value="FIBROBLAST GROWTH FACTOR"/>
    <property type="match status" value="1"/>
</dbReference>
<keyword evidence="4" id="KW-1185">Reference proteome</keyword>
<evidence type="ECO:0000313" key="3">
    <source>
        <dbReference type="EMBL" id="KAF2883317.1"/>
    </source>
</evidence>
<comment type="similarity">
    <text evidence="1">Belongs to the heparin-binding growth factors family.</text>
</comment>
<dbReference type="CDD" id="cd00058">
    <property type="entry name" value="beta-trefoil_FGF"/>
    <property type="match status" value="1"/>
</dbReference>
<accession>A0A8K0G051</accession>
<dbReference type="OrthoDB" id="5987799at2759"/>
<dbReference type="Gene3D" id="2.80.10.50">
    <property type="match status" value="1"/>
</dbReference>
<dbReference type="PRINTS" id="PR00262">
    <property type="entry name" value="IL1HBGF"/>
</dbReference>
<dbReference type="Proteomes" id="UP000801492">
    <property type="component" value="Unassembled WGS sequence"/>
</dbReference>
<dbReference type="AlphaFoldDB" id="A0A8K0G051"/>
<feature type="region of interest" description="Disordered" evidence="2">
    <location>
        <begin position="1"/>
        <end position="23"/>
    </location>
</feature>
<gene>
    <name evidence="3" type="ORF">ILUMI_22819</name>
</gene>
<protein>
    <recommendedName>
        <fullName evidence="5">FGF</fullName>
    </recommendedName>
</protein>
<proteinExistence type="inferred from homology"/>
<dbReference type="InterPro" id="IPR002209">
    <property type="entry name" value="Fibroblast_GF_fam"/>
</dbReference>
<dbReference type="EMBL" id="VTPC01090436">
    <property type="protein sequence ID" value="KAF2883317.1"/>
    <property type="molecule type" value="Genomic_DNA"/>
</dbReference>
<evidence type="ECO:0000256" key="1">
    <source>
        <dbReference type="ARBA" id="ARBA00007936"/>
    </source>
</evidence>
<dbReference type="SUPFAM" id="SSF50353">
    <property type="entry name" value="Cytokine"/>
    <property type="match status" value="1"/>
</dbReference>
<dbReference type="Pfam" id="PF00167">
    <property type="entry name" value="FGF"/>
    <property type="match status" value="1"/>
</dbReference>
<evidence type="ECO:0008006" key="5">
    <source>
        <dbReference type="Google" id="ProtNLM"/>
    </source>
</evidence>
<evidence type="ECO:0000256" key="2">
    <source>
        <dbReference type="SAM" id="MobiDB-lite"/>
    </source>
</evidence>